<gene>
    <name evidence="1" type="ORF">RUMTOR_01506</name>
</gene>
<dbReference type="Proteomes" id="UP000003577">
    <property type="component" value="Unassembled WGS sequence"/>
</dbReference>
<dbReference type="HOGENOM" id="CLU_3375746_0_0_9"/>
<reference evidence="1 2" key="1">
    <citation type="submission" date="2007-03" db="EMBL/GenBank/DDBJ databases">
        <authorList>
            <person name="Fulton L."/>
            <person name="Clifton S."/>
            <person name="Fulton B."/>
            <person name="Xu J."/>
            <person name="Minx P."/>
            <person name="Pepin K.H."/>
            <person name="Johnson M."/>
            <person name="Thiruvilangam P."/>
            <person name="Bhonagiri V."/>
            <person name="Nash W.E."/>
            <person name="Mardis E.R."/>
            <person name="Wilson R.K."/>
        </authorList>
    </citation>
    <scope>NUCLEOTIDE SEQUENCE [LARGE SCALE GENOMIC DNA]</scope>
    <source>
        <strain evidence="1 2">ATCC 27756</strain>
    </source>
</reference>
<evidence type="ECO:0000313" key="2">
    <source>
        <dbReference type="Proteomes" id="UP000003577"/>
    </source>
</evidence>
<evidence type="ECO:0000313" key="1">
    <source>
        <dbReference type="EMBL" id="EDK24252.1"/>
    </source>
</evidence>
<proteinExistence type="predicted"/>
<name>A5KMN3_9FIRM</name>
<comment type="caution">
    <text evidence="1">The sequence shown here is derived from an EMBL/GenBank/DDBJ whole genome shotgun (WGS) entry which is preliminary data.</text>
</comment>
<organism evidence="1 2">
    <name type="scientific">[Ruminococcus] torques ATCC 27756</name>
    <dbReference type="NCBI Taxonomy" id="411460"/>
    <lineage>
        <taxon>Bacteria</taxon>
        <taxon>Bacillati</taxon>
        <taxon>Bacillota</taxon>
        <taxon>Clostridia</taxon>
        <taxon>Lachnospirales</taxon>
        <taxon>Lachnospiraceae</taxon>
        <taxon>Mediterraneibacter</taxon>
    </lineage>
</organism>
<sequence length="34" mass="3956">MNDKKIANVSFHIVGVAFQEFVMKTSVFKRKNIQ</sequence>
<dbReference type="PaxDb" id="411460-RUMTOR_01506"/>
<accession>A5KMN3</accession>
<protein>
    <submittedName>
        <fullName evidence="1">Uncharacterized protein</fullName>
    </submittedName>
</protein>
<dbReference type="EMBL" id="AAVP02000006">
    <property type="protein sequence ID" value="EDK24252.1"/>
    <property type="molecule type" value="Genomic_DNA"/>
</dbReference>
<reference evidence="1 2" key="2">
    <citation type="submission" date="2007-04" db="EMBL/GenBank/DDBJ databases">
        <title>Draft genome sequence of Ruminococcus torques (ATCC 27756).</title>
        <authorList>
            <person name="Sudarsanam P."/>
            <person name="Ley R."/>
            <person name="Guruge J."/>
            <person name="Turnbaugh P.J."/>
            <person name="Mahowald M."/>
            <person name="Liep D."/>
            <person name="Gordon J."/>
        </authorList>
    </citation>
    <scope>NUCLEOTIDE SEQUENCE [LARGE SCALE GENOMIC DNA]</scope>
    <source>
        <strain evidence="1 2">ATCC 27756</strain>
    </source>
</reference>
<dbReference type="AlphaFoldDB" id="A5KMN3"/>